<evidence type="ECO:0000313" key="2">
    <source>
        <dbReference type="EMBL" id="KAK4196334.1"/>
    </source>
</evidence>
<organism evidence="2 3">
    <name type="scientific">Triangularia verruculosa</name>
    <dbReference type="NCBI Taxonomy" id="2587418"/>
    <lineage>
        <taxon>Eukaryota</taxon>
        <taxon>Fungi</taxon>
        <taxon>Dikarya</taxon>
        <taxon>Ascomycota</taxon>
        <taxon>Pezizomycotina</taxon>
        <taxon>Sordariomycetes</taxon>
        <taxon>Sordariomycetidae</taxon>
        <taxon>Sordariales</taxon>
        <taxon>Podosporaceae</taxon>
        <taxon>Triangularia</taxon>
    </lineage>
</organism>
<dbReference type="EMBL" id="MU863987">
    <property type="protein sequence ID" value="KAK4196334.1"/>
    <property type="molecule type" value="Genomic_DNA"/>
</dbReference>
<evidence type="ECO:0000259" key="1">
    <source>
        <dbReference type="Pfam" id="PF06985"/>
    </source>
</evidence>
<dbReference type="PANTHER" id="PTHR33112:SF16">
    <property type="entry name" value="HETEROKARYON INCOMPATIBILITY DOMAIN-CONTAINING PROTEIN"/>
    <property type="match status" value="1"/>
</dbReference>
<evidence type="ECO:0000313" key="3">
    <source>
        <dbReference type="Proteomes" id="UP001303160"/>
    </source>
</evidence>
<name>A0AAN6X9F2_9PEZI</name>
<accession>A0AAN6X9F2</accession>
<reference evidence="2" key="2">
    <citation type="submission" date="2023-05" db="EMBL/GenBank/DDBJ databases">
        <authorList>
            <consortium name="Lawrence Berkeley National Laboratory"/>
            <person name="Steindorff A."/>
            <person name="Hensen N."/>
            <person name="Bonometti L."/>
            <person name="Westerberg I."/>
            <person name="Brannstrom I.O."/>
            <person name="Guillou S."/>
            <person name="Cros-Aarteil S."/>
            <person name="Calhoun S."/>
            <person name="Haridas S."/>
            <person name="Kuo A."/>
            <person name="Mondo S."/>
            <person name="Pangilinan J."/>
            <person name="Riley R."/>
            <person name="Labutti K."/>
            <person name="Andreopoulos B."/>
            <person name="Lipzen A."/>
            <person name="Chen C."/>
            <person name="Yanf M."/>
            <person name="Daum C."/>
            <person name="Ng V."/>
            <person name="Clum A."/>
            <person name="Ohm R."/>
            <person name="Martin F."/>
            <person name="Silar P."/>
            <person name="Natvig D."/>
            <person name="Lalanne C."/>
            <person name="Gautier V."/>
            <person name="Ament-Velasquez S.L."/>
            <person name="Kruys A."/>
            <person name="Hutchinson M.I."/>
            <person name="Powell A.J."/>
            <person name="Barry K."/>
            <person name="Miller A.N."/>
            <person name="Grigoriev I.V."/>
            <person name="Debuchy R."/>
            <person name="Gladieux P."/>
            <person name="Thoren M.H."/>
            <person name="Johannesson H."/>
        </authorList>
    </citation>
    <scope>NUCLEOTIDE SEQUENCE</scope>
    <source>
        <strain evidence="2">CBS 315.58</strain>
    </source>
</reference>
<comment type="caution">
    <text evidence="2">The sequence shown here is derived from an EMBL/GenBank/DDBJ whole genome shotgun (WGS) entry which is preliminary data.</text>
</comment>
<dbReference type="Pfam" id="PF06985">
    <property type="entry name" value="HET"/>
    <property type="match status" value="1"/>
</dbReference>
<dbReference type="AlphaFoldDB" id="A0AAN6X9F2"/>
<dbReference type="Proteomes" id="UP001303160">
    <property type="component" value="Unassembled WGS sequence"/>
</dbReference>
<protein>
    <submittedName>
        <fullName evidence="2">Heterokaryon incompatibility protein-domain-containing protein</fullName>
    </submittedName>
</protein>
<proteinExistence type="predicted"/>
<dbReference type="InterPro" id="IPR010730">
    <property type="entry name" value="HET"/>
</dbReference>
<keyword evidence="3" id="KW-1185">Reference proteome</keyword>
<feature type="domain" description="Heterokaryon incompatibility" evidence="1">
    <location>
        <begin position="250"/>
        <end position="399"/>
    </location>
</feature>
<gene>
    <name evidence="2" type="ORF">QBC40DRAFT_268543</name>
</gene>
<reference evidence="2" key="1">
    <citation type="journal article" date="2023" name="Mol. Phylogenet. Evol.">
        <title>Genome-scale phylogeny and comparative genomics of the fungal order Sordariales.</title>
        <authorList>
            <person name="Hensen N."/>
            <person name="Bonometti L."/>
            <person name="Westerberg I."/>
            <person name="Brannstrom I.O."/>
            <person name="Guillou S."/>
            <person name="Cros-Aarteil S."/>
            <person name="Calhoun S."/>
            <person name="Haridas S."/>
            <person name="Kuo A."/>
            <person name="Mondo S."/>
            <person name="Pangilinan J."/>
            <person name="Riley R."/>
            <person name="LaButti K."/>
            <person name="Andreopoulos B."/>
            <person name="Lipzen A."/>
            <person name="Chen C."/>
            <person name="Yan M."/>
            <person name="Daum C."/>
            <person name="Ng V."/>
            <person name="Clum A."/>
            <person name="Steindorff A."/>
            <person name="Ohm R.A."/>
            <person name="Martin F."/>
            <person name="Silar P."/>
            <person name="Natvig D.O."/>
            <person name="Lalanne C."/>
            <person name="Gautier V."/>
            <person name="Ament-Velasquez S.L."/>
            <person name="Kruys A."/>
            <person name="Hutchinson M.I."/>
            <person name="Powell A.J."/>
            <person name="Barry K."/>
            <person name="Miller A.N."/>
            <person name="Grigoriev I.V."/>
            <person name="Debuchy R."/>
            <person name="Gladieux P."/>
            <person name="Hiltunen Thoren M."/>
            <person name="Johannesson H."/>
        </authorList>
    </citation>
    <scope>NUCLEOTIDE SEQUENCE</scope>
    <source>
        <strain evidence="2">CBS 315.58</strain>
    </source>
</reference>
<sequence length="800" mass="90015">MSLCSPCAGIDAFQLSLQSNQSEYGNRRGLVVSVDNLTKHHGTFEELVDCACLPNACSLCKLFVFEWAREEMDRSNSVEKLPTERHVSALGRVFLTSPKRDDASVKRWLQQEHSVGERTGMIYYGPSHTEKELEGGIRVGISLWLKAPGKNDVGSECMIGTAYFFFKRGMLASLSHPDTATIRAKDVVEDPGTPACLGVATQWLQDCLTTHEKCRSAIGLNPKLPKRVIDVGDEDKLPRLVETNGMSGNYSALSYCWGPDLTLTLTQRNLDSLTKGIRNMPRTLEDAVKVTRGIGLRYLWIDAICIIQDSNEDWREQAARMNDTYSDATVTIFAAYSAASAEGLLQKREAVEEVSLPWKQPSKAPGEIFVRLSQKWHGEWDDNFLAYCPWSERGWTLQERLSAGRGLTFTKKQMSWHCLTCISRENGEFVDQIAKQKNAMSQGTSDRLADISDHWAGLIRMQDVQEEGLTMGTYHDMLVAQFYRIMNDFRDRVFKYRSDQLPAVAALAKAVENRLQGRDRYWAGLWESNVAKGLLWNTWKLKPGVNYGRPPGSGGSRVVLPSWSWASVILSMFPDICTLQEPLANTGTNMNSAQNVVSGSLLKNIRFPNLDDQEERFIPTRPIELRFTAPFQQLSDDWFDPNNGVDASYPGLSAFETILRDDFYPKGQGSDGHDSLATPKLDPLYGPGSEFAQKHQPCPGQVFAAIKIYKWMEPINVGRYGMGVSHFETTAFLILESETHTGDSNATQRFRRVGRLNLTKGYSGHYPRPVMEWEGRSVYLGDVLEMLDEKPWKEKEVVLV</sequence>
<dbReference type="PANTHER" id="PTHR33112">
    <property type="entry name" value="DOMAIN PROTEIN, PUTATIVE-RELATED"/>
    <property type="match status" value="1"/>
</dbReference>